<gene>
    <name evidence="1" type="ORF">M3P21_21485</name>
</gene>
<comment type="caution">
    <text evidence="1">The sequence shown here is derived from an EMBL/GenBank/DDBJ whole genome shotgun (WGS) entry which is preliminary data.</text>
</comment>
<reference evidence="1" key="1">
    <citation type="submission" date="2022-05" db="EMBL/GenBank/DDBJ databases">
        <authorList>
            <person name="Park J.-S."/>
        </authorList>
    </citation>
    <scope>NUCLEOTIDE SEQUENCE</scope>
    <source>
        <strain evidence="1">2012CJ41-6</strain>
    </source>
</reference>
<evidence type="ECO:0000313" key="1">
    <source>
        <dbReference type="EMBL" id="MCL6286087.1"/>
    </source>
</evidence>
<name>A0ABT0Q8G2_9RHOB</name>
<organism evidence="1 2">
    <name type="scientific">Ruegeria spongiae</name>
    <dbReference type="NCBI Taxonomy" id="2942209"/>
    <lineage>
        <taxon>Bacteria</taxon>
        <taxon>Pseudomonadati</taxon>
        <taxon>Pseudomonadota</taxon>
        <taxon>Alphaproteobacteria</taxon>
        <taxon>Rhodobacterales</taxon>
        <taxon>Roseobacteraceae</taxon>
        <taxon>Ruegeria</taxon>
    </lineage>
</organism>
<dbReference type="EMBL" id="JAMFMB010000052">
    <property type="protein sequence ID" value="MCL6286087.1"/>
    <property type="molecule type" value="Genomic_DNA"/>
</dbReference>
<keyword evidence="2" id="KW-1185">Reference proteome</keyword>
<protein>
    <submittedName>
        <fullName evidence="1">Uncharacterized protein</fullName>
    </submittedName>
</protein>
<accession>A0ABT0Q8G2</accession>
<proteinExistence type="predicted"/>
<dbReference type="Proteomes" id="UP001203880">
    <property type="component" value="Unassembled WGS sequence"/>
</dbReference>
<sequence length="281" mass="32046">MTDTTRRPAFKFVKNDGLQYHFFAGGMAFSVRLVYRPSFCVHAGWIFENGQINEISKSTQVWSQSESAFLDISSDIMDIRDEDGEIVIVARRNDGSEGFTARVRPVNVLAWKDTFAASENDEVLHLPDLKGTLEYKGKTMPTRGYCKHVLWREAPRYTGYRFLHGILDDEDIAIWTADAVFGYKKYDYFKMIETDGSLVVADDELSSHKQSNIYARIGDRNIRVAFEELATWQLPLVDSTIDMVIQQRYGRITYHEGDVVKTGVAVTEYGFGKFGDSKLPE</sequence>
<dbReference type="RefSeq" id="WP_249713501.1">
    <property type="nucleotide sequence ID" value="NZ_JAMFMB010000052.1"/>
</dbReference>
<evidence type="ECO:0000313" key="2">
    <source>
        <dbReference type="Proteomes" id="UP001203880"/>
    </source>
</evidence>